<dbReference type="AlphaFoldDB" id="A0A6J7QS35"/>
<name>A0A6J7QS35_9ZZZZ</name>
<reference evidence="1" key="1">
    <citation type="submission" date="2020-05" db="EMBL/GenBank/DDBJ databases">
        <authorList>
            <person name="Chiriac C."/>
            <person name="Salcher M."/>
            <person name="Ghai R."/>
            <person name="Kavagutti S V."/>
        </authorList>
    </citation>
    <scope>NUCLEOTIDE SEQUENCE</scope>
</reference>
<evidence type="ECO:0000313" key="1">
    <source>
        <dbReference type="EMBL" id="CAB5019771.1"/>
    </source>
</evidence>
<dbReference type="EMBL" id="CAFBPD010000244">
    <property type="protein sequence ID" value="CAB5019771.1"/>
    <property type="molecule type" value="Genomic_DNA"/>
</dbReference>
<sequence length="104" mass="11000">MVVLTGLCLPCAHARLALAHLHELRLTLTVGDHPVKAVASEVHQTPAVGDVVLEVIQAGLMPVLRVRSGEHNRVLLEKIDALLGEIVVGGNVVLVALILEPGDE</sequence>
<accession>A0A6J7QS35</accession>
<gene>
    <name evidence="1" type="ORF">UFOPK4061_01322</name>
</gene>
<protein>
    <submittedName>
        <fullName evidence="1">Unannotated protein</fullName>
    </submittedName>
</protein>
<proteinExistence type="predicted"/>
<organism evidence="1">
    <name type="scientific">freshwater metagenome</name>
    <dbReference type="NCBI Taxonomy" id="449393"/>
    <lineage>
        <taxon>unclassified sequences</taxon>
        <taxon>metagenomes</taxon>
        <taxon>ecological metagenomes</taxon>
    </lineage>
</organism>